<evidence type="ECO:0000256" key="1">
    <source>
        <dbReference type="SAM" id="SignalP"/>
    </source>
</evidence>
<evidence type="ECO:0000313" key="2">
    <source>
        <dbReference type="EMBL" id="TDN41664.1"/>
    </source>
</evidence>
<comment type="caution">
    <text evidence="2">The sequence shown here is derived from an EMBL/GenBank/DDBJ whole genome shotgun (WGS) entry which is preliminary data.</text>
</comment>
<evidence type="ECO:0000313" key="3">
    <source>
        <dbReference type="Proteomes" id="UP000294998"/>
    </source>
</evidence>
<dbReference type="AlphaFoldDB" id="A0AAQ2BK18"/>
<keyword evidence="1" id="KW-0732">Signal</keyword>
<keyword evidence="2" id="KW-0675">Receptor</keyword>
<accession>A0AAQ2BK18</accession>
<dbReference type="Proteomes" id="UP000294998">
    <property type="component" value="Unassembled WGS sequence"/>
</dbReference>
<sequence>MNFKLSLVYTALFAGISVSFVANVNAKEHSTNEDTLEGIEVIAKIKLKQNGTKKPSRFEGLIFTIVIKISDVNLNER</sequence>
<proteinExistence type="predicted"/>
<feature type="signal peptide" evidence="1">
    <location>
        <begin position="1"/>
        <end position="22"/>
    </location>
</feature>
<name>A0AAQ2BK18_HAEHA</name>
<feature type="chain" id="PRO_5042875068" evidence="1">
    <location>
        <begin position="23"/>
        <end position="77"/>
    </location>
</feature>
<reference evidence="2 3" key="1">
    <citation type="submission" date="2018-12" db="EMBL/GenBank/DDBJ databases">
        <authorList>
            <person name="Fluit A.C."/>
        </authorList>
    </citation>
    <scope>NUCLEOTIDE SEQUENCE [LARGE SCALE GENOMIC DNA]</scope>
    <source>
        <strain evidence="2 3">16-549009</strain>
    </source>
</reference>
<protein>
    <submittedName>
        <fullName evidence="2">Ferrichrome-iron receptor</fullName>
    </submittedName>
</protein>
<gene>
    <name evidence="2" type="ORF">EGH31_0989</name>
</gene>
<organism evidence="2 3">
    <name type="scientific">Haemophilus haemolyticus</name>
    <dbReference type="NCBI Taxonomy" id="726"/>
    <lineage>
        <taxon>Bacteria</taxon>
        <taxon>Pseudomonadati</taxon>
        <taxon>Pseudomonadota</taxon>
        <taxon>Gammaproteobacteria</taxon>
        <taxon>Pasteurellales</taxon>
        <taxon>Pasteurellaceae</taxon>
        <taxon>Haemophilus</taxon>
    </lineage>
</organism>
<dbReference type="EMBL" id="RWKG01000022">
    <property type="protein sequence ID" value="TDN41664.1"/>
    <property type="molecule type" value="Genomic_DNA"/>
</dbReference>